<comment type="caution">
    <text evidence="7">The sequence shown here is derived from an EMBL/GenBank/DDBJ whole genome shotgun (WGS) entry which is preliminary data.</text>
</comment>
<keyword evidence="5 6" id="KW-0472">Membrane</keyword>
<feature type="transmembrane region" description="Helical" evidence="6">
    <location>
        <begin position="310"/>
        <end position="333"/>
    </location>
</feature>
<dbReference type="EMBL" id="JANFZH010000037">
    <property type="protein sequence ID" value="MCQ4841098.1"/>
    <property type="molecule type" value="Genomic_DNA"/>
</dbReference>
<feature type="transmembrane region" description="Helical" evidence="6">
    <location>
        <begin position="99"/>
        <end position="126"/>
    </location>
</feature>
<dbReference type="PANTHER" id="PTHR23513:SF11">
    <property type="entry name" value="STAPHYLOFERRIN A TRANSPORTER"/>
    <property type="match status" value="1"/>
</dbReference>
<dbReference type="CDD" id="cd06173">
    <property type="entry name" value="MFS_MefA_like"/>
    <property type="match status" value="1"/>
</dbReference>
<dbReference type="Proteomes" id="UP001524473">
    <property type="component" value="Unassembled WGS sequence"/>
</dbReference>
<dbReference type="PANTHER" id="PTHR23513">
    <property type="entry name" value="INTEGRAL MEMBRANE EFFLUX PROTEIN-RELATED"/>
    <property type="match status" value="1"/>
</dbReference>
<feature type="transmembrane region" description="Helical" evidence="6">
    <location>
        <begin position="39"/>
        <end position="60"/>
    </location>
</feature>
<keyword evidence="4 6" id="KW-1133">Transmembrane helix</keyword>
<organism evidence="7 8">
    <name type="scientific">Neglectibacter timonensis</name>
    <dbReference type="NCBI Taxonomy" id="1776382"/>
    <lineage>
        <taxon>Bacteria</taxon>
        <taxon>Bacillati</taxon>
        <taxon>Bacillota</taxon>
        <taxon>Clostridia</taxon>
        <taxon>Eubacteriales</taxon>
        <taxon>Oscillospiraceae</taxon>
        <taxon>Neglectibacter</taxon>
    </lineage>
</organism>
<keyword evidence="3 6" id="KW-0812">Transmembrane</keyword>
<evidence type="ECO:0000256" key="3">
    <source>
        <dbReference type="ARBA" id="ARBA00022692"/>
    </source>
</evidence>
<gene>
    <name evidence="7" type="ORF">NE695_14380</name>
</gene>
<proteinExistence type="predicted"/>
<evidence type="ECO:0000256" key="6">
    <source>
        <dbReference type="SAM" id="Phobius"/>
    </source>
</evidence>
<evidence type="ECO:0000256" key="4">
    <source>
        <dbReference type="ARBA" id="ARBA00022989"/>
    </source>
</evidence>
<protein>
    <submittedName>
        <fullName evidence="7">MFS transporter</fullName>
    </submittedName>
</protein>
<feature type="transmembrane region" description="Helical" evidence="6">
    <location>
        <begin position="218"/>
        <end position="236"/>
    </location>
</feature>
<name>A0ABT1S2E4_9FIRM</name>
<dbReference type="InterPro" id="IPR036259">
    <property type="entry name" value="MFS_trans_sf"/>
</dbReference>
<feature type="transmembrane region" description="Helical" evidence="6">
    <location>
        <begin position="397"/>
        <end position="419"/>
    </location>
</feature>
<feature type="transmembrane region" description="Helical" evidence="6">
    <location>
        <begin position="354"/>
        <end position="377"/>
    </location>
</feature>
<feature type="transmembrane region" description="Helical" evidence="6">
    <location>
        <begin position="256"/>
        <end position="274"/>
    </location>
</feature>
<accession>A0ABT1S2E4</accession>
<keyword evidence="8" id="KW-1185">Reference proteome</keyword>
<evidence type="ECO:0000256" key="1">
    <source>
        <dbReference type="ARBA" id="ARBA00004651"/>
    </source>
</evidence>
<dbReference type="Pfam" id="PF07690">
    <property type="entry name" value="MFS_1"/>
    <property type="match status" value="1"/>
</dbReference>
<feature type="transmembrane region" description="Helical" evidence="6">
    <location>
        <begin position="138"/>
        <end position="160"/>
    </location>
</feature>
<evidence type="ECO:0000256" key="5">
    <source>
        <dbReference type="ARBA" id="ARBA00023136"/>
    </source>
</evidence>
<evidence type="ECO:0000313" key="7">
    <source>
        <dbReference type="EMBL" id="MCQ4841098.1"/>
    </source>
</evidence>
<evidence type="ECO:0000313" key="8">
    <source>
        <dbReference type="Proteomes" id="UP001524473"/>
    </source>
</evidence>
<feature type="transmembrane region" description="Helical" evidence="6">
    <location>
        <begin position="286"/>
        <end position="304"/>
    </location>
</feature>
<feature type="transmembrane region" description="Helical" evidence="6">
    <location>
        <begin position="7"/>
        <end position="33"/>
    </location>
</feature>
<reference evidence="7 8" key="1">
    <citation type="submission" date="2022-06" db="EMBL/GenBank/DDBJ databases">
        <title>Isolation of gut microbiota from human fecal samples.</title>
        <authorList>
            <person name="Pamer E.G."/>
            <person name="Barat B."/>
            <person name="Waligurski E."/>
            <person name="Medina S."/>
            <person name="Paddock L."/>
            <person name="Mostad J."/>
        </authorList>
    </citation>
    <scope>NUCLEOTIDE SEQUENCE [LARGE SCALE GENOMIC DNA]</scope>
    <source>
        <strain evidence="7 8">DFI.9.73</strain>
    </source>
</reference>
<evidence type="ECO:0000256" key="2">
    <source>
        <dbReference type="ARBA" id="ARBA00022475"/>
    </source>
</evidence>
<comment type="subcellular location">
    <subcellularLocation>
        <location evidence="1">Cell membrane</location>
        <topology evidence="1">Multi-pass membrane protein</topology>
    </subcellularLocation>
</comment>
<dbReference type="GeneID" id="90532425"/>
<dbReference type="InterPro" id="IPR011701">
    <property type="entry name" value="MFS"/>
</dbReference>
<dbReference type="SUPFAM" id="SSF103473">
    <property type="entry name" value="MFS general substrate transporter"/>
    <property type="match status" value="1"/>
</dbReference>
<sequence length="427" mass="45531">MKQQVNFLLFWGSQSLSQLGSAMSGFALILWVYRQTGSAMTTSLLTFFSYLPMILASTAAGPFVDMHKKKTIMLLCDLIAALCSCRVLAVLLLGRLELWHIYVVNGIVGLMNAFQIPAHAVAVGLIAPGQQYGRVSGLNSFSSNLCTVAAPMLAAALYSIGGLSGVVLFDLCTFLAAELLLLLRIRIPEDIPVKGSGRRKIFAGCAEGFRYLAERRDLLLLIAGMAVLNFFSRLTYENILSPMVLARSGGSETALGTVNAVLGLGGILGGLAVSAGKLPESDPHKLIWLPAAFSFLFGDLLMGFGRGQAVWCVAAAAASIPIPFLSAGQNIVLYRTIPKEMQGRVFAVRNALQYSTIPAGILLGGWLADFVFEPYLVSGTALSQFLQQLVGAKEGSGMAVMFLCTGTLGAAFSLVWYGLSKKHGPRS</sequence>
<feature type="transmembrane region" description="Helical" evidence="6">
    <location>
        <begin position="72"/>
        <end position="93"/>
    </location>
</feature>
<dbReference type="RefSeq" id="WP_066863893.1">
    <property type="nucleotide sequence ID" value="NZ_CABKVV010000013.1"/>
</dbReference>
<keyword evidence="2" id="KW-1003">Cell membrane</keyword>
<dbReference type="Gene3D" id="1.20.1250.20">
    <property type="entry name" value="MFS general substrate transporter like domains"/>
    <property type="match status" value="1"/>
</dbReference>